<protein>
    <recommendedName>
        <fullName evidence="2">Rab-GAP TBC domain-containing protein</fullName>
    </recommendedName>
</protein>
<dbReference type="PANTHER" id="PTHR47219">
    <property type="entry name" value="RAB GTPASE-ACTIVATING PROTEIN 1-LIKE"/>
    <property type="match status" value="1"/>
</dbReference>
<dbReference type="EMBL" id="JANBOH010000031">
    <property type="protein sequence ID" value="KAJ1647387.1"/>
    <property type="molecule type" value="Genomic_DNA"/>
</dbReference>
<dbReference type="InterPro" id="IPR035969">
    <property type="entry name" value="Rab-GAP_TBC_sf"/>
</dbReference>
<dbReference type="PANTHER" id="PTHR47219:SF20">
    <property type="entry name" value="TBC1 DOMAIN FAMILY MEMBER 2B"/>
    <property type="match status" value="1"/>
</dbReference>
<dbReference type="InterPro" id="IPR000195">
    <property type="entry name" value="Rab-GAP-TBC_dom"/>
</dbReference>
<keyword evidence="4" id="KW-1185">Reference proteome</keyword>
<feature type="domain" description="Rab-GAP TBC" evidence="2">
    <location>
        <begin position="198"/>
        <end position="371"/>
    </location>
</feature>
<accession>A0A9W7XQE7</accession>
<dbReference type="SUPFAM" id="SSF47923">
    <property type="entry name" value="Ypt/Rab-GAP domain of gyp1p"/>
    <property type="match status" value="2"/>
</dbReference>
<dbReference type="AlphaFoldDB" id="A0A9W7XQE7"/>
<evidence type="ECO:0000313" key="4">
    <source>
        <dbReference type="Proteomes" id="UP001145021"/>
    </source>
</evidence>
<feature type="region of interest" description="Disordered" evidence="1">
    <location>
        <begin position="157"/>
        <end position="177"/>
    </location>
</feature>
<sequence>MSKRMGANSGAVRLAARRNSSALTIPTAGKALPPFLPNMFALPSTSPACTSFQHAEVVTANTAVVVSPSLFNYQASADCAKSEFADTFESPLGAAAMPTTPVTATAAHGMLCRLAKVNAGASHASKPLLQTPADIHQEWARFVSECTVAEAGHCKDDSVVPDTDSQDAMGGESEKRTSWLAPLDEPKSLRLHALVCRGVPAEYRRQIWMECAGALDQPVHEVYQRAAIEAIELDLLRADEDPSLSACLRRVLYGYALANPAVGYCQGMDKIVYGLLRAGLSSSDSLALLHSLLDRILPVDMFTAPMSRVLDDQRVLETLVAKRLPRLAQHLQKIGSVTLAPVTVSWFLTLLVDCLPEAHLLRVWDVLFLRRYPAIFDASLAVLELMQSELLGCWNCTSVYELLQNVRQYMGVVDVDEFGRLAFCNSTRARVYQCEIDAIHQKGRLI</sequence>
<name>A0A9W7XQE7_9FUNG</name>
<evidence type="ECO:0000313" key="3">
    <source>
        <dbReference type="EMBL" id="KAJ1647387.1"/>
    </source>
</evidence>
<organism evidence="3 4">
    <name type="scientific">Coemansia asiatica</name>
    <dbReference type="NCBI Taxonomy" id="1052880"/>
    <lineage>
        <taxon>Eukaryota</taxon>
        <taxon>Fungi</taxon>
        <taxon>Fungi incertae sedis</taxon>
        <taxon>Zoopagomycota</taxon>
        <taxon>Kickxellomycotina</taxon>
        <taxon>Kickxellomycetes</taxon>
        <taxon>Kickxellales</taxon>
        <taxon>Kickxellaceae</taxon>
        <taxon>Coemansia</taxon>
    </lineage>
</organism>
<dbReference type="Pfam" id="PF00566">
    <property type="entry name" value="RabGAP-TBC"/>
    <property type="match status" value="1"/>
</dbReference>
<dbReference type="Gene3D" id="1.10.472.80">
    <property type="entry name" value="Ypt/Rab-GAP domain of gyp1p, domain 3"/>
    <property type="match status" value="1"/>
</dbReference>
<dbReference type="Gene3D" id="1.10.8.270">
    <property type="entry name" value="putative rabgap domain of human tbc1 domain family member 14 like domains"/>
    <property type="match status" value="1"/>
</dbReference>
<comment type="caution">
    <text evidence="3">The sequence shown here is derived from an EMBL/GenBank/DDBJ whole genome shotgun (WGS) entry which is preliminary data.</text>
</comment>
<dbReference type="GO" id="GO:0031267">
    <property type="term" value="F:small GTPase binding"/>
    <property type="evidence" value="ECO:0007669"/>
    <property type="project" value="TreeGrafter"/>
</dbReference>
<evidence type="ECO:0000256" key="1">
    <source>
        <dbReference type="SAM" id="MobiDB-lite"/>
    </source>
</evidence>
<dbReference type="SMART" id="SM00164">
    <property type="entry name" value="TBC"/>
    <property type="match status" value="1"/>
</dbReference>
<dbReference type="InterPro" id="IPR050302">
    <property type="entry name" value="Rab_GAP_TBC_domain"/>
</dbReference>
<dbReference type="PROSITE" id="PS50086">
    <property type="entry name" value="TBC_RABGAP"/>
    <property type="match status" value="1"/>
</dbReference>
<proteinExistence type="predicted"/>
<dbReference type="GO" id="GO:0005096">
    <property type="term" value="F:GTPase activator activity"/>
    <property type="evidence" value="ECO:0007669"/>
    <property type="project" value="TreeGrafter"/>
</dbReference>
<dbReference type="Proteomes" id="UP001145021">
    <property type="component" value="Unassembled WGS sequence"/>
</dbReference>
<reference evidence="3" key="1">
    <citation type="submission" date="2022-07" db="EMBL/GenBank/DDBJ databases">
        <title>Phylogenomic reconstructions and comparative analyses of Kickxellomycotina fungi.</title>
        <authorList>
            <person name="Reynolds N.K."/>
            <person name="Stajich J.E."/>
            <person name="Barry K."/>
            <person name="Grigoriev I.V."/>
            <person name="Crous P."/>
            <person name="Smith M.E."/>
        </authorList>
    </citation>
    <scope>NUCLEOTIDE SEQUENCE</scope>
    <source>
        <strain evidence="3">NBRC 105413</strain>
    </source>
</reference>
<gene>
    <name evidence="3" type="ORF">LPJ64_001229</name>
</gene>
<evidence type="ECO:0000259" key="2">
    <source>
        <dbReference type="PROSITE" id="PS50086"/>
    </source>
</evidence>